<feature type="compositionally biased region" description="Basic and acidic residues" evidence="1">
    <location>
        <begin position="1"/>
        <end position="22"/>
    </location>
</feature>
<reference evidence="2" key="1">
    <citation type="submission" date="2021-07" db="EMBL/GenBank/DDBJ databases">
        <authorList>
            <person name="Durling M."/>
        </authorList>
    </citation>
    <scope>NUCLEOTIDE SEQUENCE</scope>
</reference>
<protein>
    <submittedName>
        <fullName evidence="2">Uncharacterized protein</fullName>
    </submittedName>
</protein>
<evidence type="ECO:0000313" key="2">
    <source>
        <dbReference type="EMBL" id="CAG8953754.1"/>
    </source>
</evidence>
<keyword evidence="3" id="KW-1185">Reference proteome</keyword>
<dbReference type="AlphaFoldDB" id="A0A9N9KUJ7"/>
<evidence type="ECO:0000256" key="1">
    <source>
        <dbReference type="SAM" id="MobiDB-lite"/>
    </source>
</evidence>
<organism evidence="2 3">
    <name type="scientific">Hymenoscyphus fraxineus</name>
    <dbReference type="NCBI Taxonomy" id="746836"/>
    <lineage>
        <taxon>Eukaryota</taxon>
        <taxon>Fungi</taxon>
        <taxon>Dikarya</taxon>
        <taxon>Ascomycota</taxon>
        <taxon>Pezizomycotina</taxon>
        <taxon>Leotiomycetes</taxon>
        <taxon>Helotiales</taxon>
        <taxon>Helotiaceae</taxon>
        <taxon>Hymenoscyphus</taxon>
    </lineage>
</organism>
<proteinExistence type="predicted"/>
<feature type="region of interest" description="Disordered" evidence="1">
    <location>
        <begin position="1"/>
        <end position="28"/>
    </location>
</feature>
<accession>A0A9N9KUJ7</accession>
<name>A0A9N9KUJ7_9HELO</name>
<evidence type="ECO:0000313" key="3">
    <source>
        <dbReference type="Proteomes" id="UP000696280"/>
    </source>
</evidence>
<dbReference type="Proteomes" id="UP000696280">
    <property type="component" value="Unassembled WGS sequence"/>
</dbReference>
<dbReference type="EMBL" id="CAJVRL010000052">
    <property type="protein sequence ID" value="CAG8953754.1"/>
    <property type="molecule type" value="Genomic_DNA"/>
</dbReference>
<dbReference type="OrthoDB" id="3558721at2759"/>
<gene>
    <name evidence="2" type="ORF">HYFRA_00006644</name>
</gene>
<comment type="caution">
    <text evidence="2">The sequence shown here is derived from an EMBL/GenBank/DDBJ whole genome shotgun (WGS) entry which is preliminary data.</text>
</comment>
<sequence length="374" mass="43208">MDGTNVDEKRVENASETTKGERDDDSPPLEKPVLDYGLGYGDFCFWGPRVLRAWGYRAFMIQPTSSRILDSNVVGLPELDSFKRSGYFDFERLPIDIRRHFFRLLLLPCLWYDTETRKFEFPVDLCGHNDILIQVPPSRHGNYVMKPLLPEILYRPGVRRKHIDYPFLEWIRQVSNVSKSFRKELADVLWERSTIGFVWLLGTANLETTMRGFMEDRPAACGGIKHLCFSVRTVRSAVDIGGFGRVDRLGDSYMRFCSLASKLRLETLNMNFTLHELEIENEIEDLLAERGDYATIGATRQIVVMDNFNLGIRFQPNENMKGLDGKRAQEIKDLKLKEKYQPMIRALMMPISLAKKIQDSETSEVGQYLRTRLG</sequence>